<dbReference type="PROSITE" id="PS50005">
    <property type="entry name" value="TPR"/>
    <property type="match status" value="1"/>
</dbReference>
<dbReference type="InterPro" id="IPR020892">
    <property type="entry name" value="Cyclophilin-type_PPIase_CS"/>
</dbReference>
<name>M3YH60_MUSPF</name>
<dbReference type="GO" id="GO:0003755">
    <property type="term" value="F:peptidyl-prolyl cis-trans isomerase activity"/>
    <property type="evidence" value="ECO:0007669"/>
    <property type="project" value="InterPro"/>
</dbReference>
<dbReference type="GO" id="GO:0006457">
    <property type="term" value="P:protein folding"/>
    <property type="evidence" value="ECO:0007669"/>
    <property type="project" value="InterPro"/>
</dbReference>
<comment type="subcellular location">
    <subcellularLocation>
        <location evidence="1">Nucleus membrane</location>
    </subcellularLocation>
    <subcellularLocation>
        <location evidence="2">Nucleus</location>
        <location evidence="2">Nuclear pore complex</location>
    </subcellularLocation>
</comment>
<dbReference type="GO" id="GO:0002753">
    <property type="term" value="P:cytoplasmic pattern recognition receptor signaling pathway"/>
    <property type="evidence" value="ECO:0007669"/>
    <property type="project" value="Ensembl"/>
</dbReference>
<dbReference type="SUPFAM" id="SSF48452">
    <property type="entry name" value="TPR-like"/>
    <property type="match status" value="1"/>
</dbReference>
<dbReference type="SMART" id="SM00160">
    <property type="entry name" value="RanBD"/>
    <property type="match status" value="4"/>
</dbReference>
<evidence type="ECO:0000256" key="7">
    <source>
        <dbReference type="ARBA" id="ARBA00022553"/>
    </source>
</evidence>
<feature type="region of interest" description="Disordered" evidence="30">
    <location>
        <begin position="773"/>
        <end position="802"/>
    </location>
</feature>
<dbReference type="Gene3D" id="4.10.1060.10">
    <property type="entry name" value="Zinc finger, RanBP2-type"/>
    <property type="match status" value="4"/>
</dbReference>
<dbReference type="Pfam" id="PF00641">
    <property type="entry name" value="Zn_ribbon_RanBP"/>
    <property type="match status" value="4"/>
</dbReference>
<dbReference type="CDD" id="cd14685">
    <property type="entry name" value="RanBD3_RanBP2-like"/>
    <property type="match status" value="1"/>
</dbReference>
<dbReference type="GO" id="GO:0005642">
    <property type="term" value="C:annulate lamellae"/>
    <property type="evidence" value="ECO:0007669"/>
    <property type="project" value="Ensembl"/>
</dbReference>
<dbReference type="GO" id="GO:0042405">
    <property type="term" value="C:nuclear inclusion body"/>
    <property type="evidence" value="ECO:0007669"/>
    <property type="project" value="Ensembl"/>
</dbReference>
<dbReference type="GO" id="GO:0045824">
    <property type="term" value="P:negative regulation of innate immune response"/>
    <property type="evidence" value="ECO:0007669"/>
    <property type="project" value="Ensembl"/>
</dbReference>
<evidence type="ECO:0000256" key="9">
    <source>
        <dbReference type="ARBA" id="ARBA00022723"/>
    </source>
</evidence>
<dbReference type="Gene3D" id="2.30.29.30">
    <property type="entry name" value="Pleckstrin-homology domain (PH domain)/Phosphotyrosine-binding domain (PTB)"/>
    <property type="match status" value="4"/>
</dbReference>
<dbReference type="GeneTree" id="ENSGT00940000154389"/>
<dbReference type="PANTHER" id="PTHR23138">
    <property type="entry name" value="RAN BINDING PROTEIN"/>
    <property type="match status" value="1"/>
</dbReference>
<dbReference type="PROSITE" id="PS50199">
    <property type="entry name" value="ZF_RANBP2_2"/>
    <property type="match status" value="4"/>
</dbReference>
<gene>
    <name evidence="34" type="primary">RANBP2</name>
</gene>
<proteinExistence type="inferred from homology"/>
<dbReference type="GO" id="GO:0016925">
    <property type="term" value="P:protein sumoylation"/>
    <property type="evidence" value="ECO:0007669"/>
    <property type="project" value="Ensembl"/>
</dbReference>
<feature type="compositionally biased region" description="Low complexity" evidence="30">
    <location>
        <begin position="778"/>
        <end position="797"/>
    </location>
</feature>
<evidence type="ECO:0000256" key="1">
    <source>
        <dbReference type="ARBA" id="ARBA00004126"/>
    </source>
</evidence>
<evidence type="ECO:0000256" key="16">
    <source>
        <dbReference type="ARBA" id="ARBA00022843"/>
    </source>
</evidence>
<dbReference type="SUPFAM" id="SSF50729">
    <property type="entry name" value="PH domain-like"/>
    <property type="match status" value="4"/>
</dbReference>
<evidence type="ECO:0000256" key="20">
    <source>
        <dbReference type="ARBA" id="ARBA00023010"/>
    </source>
</evidence>
<keyword evidence="5" id="KW-0488">Methylation</keyword>
<dbReference type="GO" id="GO:0031965">
    <property type="term" value="C:nuclear membrane"/>
    <property type="evidence" value="ECO:0007669"/>
    <property type="project" value="UniProtKB-SubCell"/>
</dbReference>
<evidence type="ECO:0000256" key="12">
    <source>
        <dbReference type="ARBA" id="ARBA00022786"/>
    </source>
</evidence>
<evidence type="ECO:0000256" key="24">
    <source>
        <dbReference type="ARBA" id="ARBA00023242"/>
    </source>
</evidence>
<dbReference type="GO" id="GO:0005096">
    <property type="term" value="F:GTPase activator activity"/>
    <property type="evidence" value="ECO:0007669"/>
    <property type="project" value="TreeGrafter"/>
</dbReference>
<dbReference type="GO" id="GO:0005654">
    <property type="term" value="C:nucleoplasm"/>
    <property type="evidence" value="ECO:0007669"/>
    <property type="project" value="Ensembl"/>
</dbReference>
<feature type="domain" description="RanBD1" evidence="32">
    <location>
        <begin position="1653"/>
        <end position="1789"/>
    </location>
</feature>
<evidence type="ECO:0000256" key="11">
    <source>
        <dbReference type="ARBA" id="ARBA00022771"/>
    </source>
</evidence>
<evidence type="ECO:0000256" key="4">
    <source>
        <dbReference type="ARBA" id="ARBA00022448"/>
    </source>
</evidence>
<dbReference type="EMBL" id="AEYP01061090">
    <property type="status" value="NOT_ANNOTATED_CDS"/>
    <property type="molecule type" value="Genomic_DNA"/>
</dbReference>
<feature type="region of interest" description="Disordered" evidence="30">
    <location>
        <begin position="2204"/>
        <end position="2233"/>
    </location>
</feature>
<evidence type="ECO:0000256" key="28">
    <source>
        <dbReference type="PROSITE-ProRule" id="PRU00322"/>
    </source>
</evidence>
<evidence type="ECO:0000256" key="5">
    <source>
        <dbReference type="ARBA" id="ARBA00022481"/>
    </source>
</evidence>
<dbReference type="EMBL" id="AEYP01061088">
    <property type="status" value="NOT_ANNOTATED_CDS"/>
    <property type="molecule type" value="Genomic_DNA"/>
</dbReference>
<dbReference type="GO" id="GO:0031267">
    <property type="term" value="F:small GTPase binding"/>
    <property type="evidence" value="ECO:0007669"/>
    <property type="project" value="Ensembl"/>
</dbReference>
<dbReference type="PANTHER" id="PTHR23138:SF87">
    <property type="entry name" value="E3 SUMO-PROTEIN LIGASE RANBP2"/>
    <property type="match status" value="1"/>
</dbReference>
<protein>
    <recommendedName>
        <fullName evidence="26">E3 SUMO-protein ligase RanBP2</fullName>
    </recommendedName>
    <alternativeName>
        <fullName evidence="27">Ran-binding protein 2</fullName>
    </alternativeName>
</protein>
<feature type="domain" description="PPIase cyclophilin-type" evidence="31">
    <location>
        <begin position="2700"/>
        <end position="2856"/>
    </location>
</feature>
<dbReference type="SUPFAM" id="SSF50891">
    <property type="entry name" value="Cyclophilin-like"/>
    <property type="match status" value="1"/>
</dbReference>
<feature type="compositionally biased region" description="Low complexity" evidence="30">
    <location>
        <begin position="1914"/>
        <end position="1925"/>
    </location>
</feature>
<dbReference type="FunFam" id="2.40.100.10:FF:000020">
    <property type="entry name" value="E3 SUMO-protein ligase RanBP2"/>
    <property type="match status" value="1"/>
</dbReference>
<keyword evidence="20" id="KW-0811">Translocation</keyword>
<dbReference type="GO" id="GO:0061665">
    <property type="term" value="F:SUMO ligase activity"/>
    <property type="evidence" value="ECO:0007669"/>
    <property type="project" value="Ensembl"/>
</dbReference>
<feature type="compositionally biased region" description="Acidic residues" evidence="30">
    <location>
        <begin position="1934"/>
        <end position="1946"/>
    </location>
</feature>
<dbReference type="eggNOG" id="KOG0865">
    <property type="taxonomic scope" value="Eukaryota"/>
</dbReference>
<accession>M3YH60</accession>
<comment type="similarity">
    <text evidence="25">Belongs to the RanBP2 E3 ligase family.</text>
</comment>
<feature type="domain" description="RanBP2-type" evidence="33">
    <location>
        <begin position="1239"/>
        <end position="1268"/>
    </location>
</feature>
<keyword evidence="16" id="KW-0832">Ubl conjugation</keyword>
<feature type="compositionally biased region" description="Basic and acidic residues" evidence="30">
    <location>
        <begin position="1627"/>
        <end position="1646"/>
    </location>
</feature>
<dbReference type="FunFam" id="2.30.29.30:FF:000018">
    <property type="entry name" value="E3 SUMO-protein ligase RanBP2"/>
    <property type="match status" value="3"/>
</dbReference>
<evidence type="ECO:0000259" key="33">
    <source>
        <dbReference type="PROSITE" id="PS50199"/>
    </source>
</evidence>
<keyword evidence="17" id="KW-0694">RNA-binding</keyword>
<feature type="region of interest" description="Disordered" evidence="30">
    <location>
        <begin position="2437"/>
        <end position="2469"/>
    </location>
</feature>
<dbReference type="GO" id="GO:0003723">
    <property type="term" value="F:RNA binding"/>
    <property type="evidence" value="ECO:0007669"/>
    <property type="project" value="UniProtKB-KW"/>
</dbReference>
<dbReference type="InterPro" id="IPR029000">
    <property type="entry name" value="Cyclophilin-like_dom_sf"/>
</dbReference>
<dbReference type="InterPro" id="IPR036443">
    <property type="entry name" value="Znf_RanBP2_sf"/>
</dbReference>
<feature type="region of interest" description="Disordered" evidence="30">
    <location>
        <begin position="1914"/>
        <end position="1948"/>
    </location>
</feature>
<dbReference type="FunFam" id="4.10.1060.10:FF:000003">
    <property type="entry name" value="E3 SUMO-protein ligase RanBP2"/>
    <property type="match status" value="4"/>
</dbReference>
<keyword evidence="11 28" id="KW-0863">Zinc-finger</keyword>
<evidence type="ECO:0000256" key="13">
    <source>
        <dbReference type="ARBA" id="ARBA00022803"/>
    </source>
</evidence>
<keyword evidence="19" id="KW-0007">Acetylation</keyword>
<evidence type="ECO:0000256" key="8">
    <source>
        <dbReference type="ARBA" id="ARBA00022679"/>
    </source>
</evidence>
<dbReference type="InterPro" id="IPR019734">
    <property type="entry name" value="TPR_rpt"/>
</dbReference>
<dbReference type="GO" id="GO:0044614">
    <property type="term" value="C:nuclear pore cytoplasmic filaments"/>
    <property type="evidence" value="ECO:0007669"/>
    <property type="project" value="Ensembl"/>
</dbReference>
<evidence type="ECO:0000256" key="29">
    <source>
        <dbReference type="PROSITE-ProRule" id="PRU00339"/>
    </source>
</evidence>
<dbReference type="GO" id="GO:0046832">
    <property type="term" value="P:negative regulation of RNA export from nucleus"/>
    <property type="evidence" value="ECO:0007669"/>
    <property type="project" value="Ensembl"/>
</dbReference>
<keyword evidence="7" id="KW-0597">Phosphoprotein</keyword>
<evidence type="ECO:0000256" key="22">
    <source>
        <dbReference type="ARBA" id="ARBA00023136"/>
    </source>
</evidence>
<dbReference type="GO" id="GO:0001678">
    <property type="term" value="P:intracellular glucose homeostasis"/>
    <property type="evidence" value="ECO:0007669"/>
    <property type="project" value="Ensembl"/>
</dbReference>
<comment type="pathway">
    <text evidence="3">Protein modification; protein sumoylation.</text>
</comment>
<evidence type="ECO:0000313" key="34">
    <source>
        <dbReference type="Ensembl" id="ENSMPUP00000010667.1"/>
    </source>
</evidence>
<keyword evidence="22" id="KW-0472">Membrane</keyword>
<feature type="compositionally biased region" description="Polar residues" evidence="30">
    <location>
        <begin position="2440"/>
        <end position="2451"/>
    </location>
</feature>
<dbReference type="Pfam" id="PF12185">
    <property type="entry name" value="IR1-M"/>
    <property type="match status" value="2"/>
</dbReference>
<dbReference type="Pfam" id="PF00638">
    <property type="entry name" value="Ran_BP1"/>
    <property type="match status" value="4"/>
</dbReference>
<dbReference type="PROSITE" id="PS50196">
    <property type="entry name" value="RANBD1"/>
    <property type="match status" value="4"/>
</dbReference>
<dbReference type="PRINTS" id="PR00153">
    <property type="entry name" value="CSAPPISMRASE"/>
</dbReference>
<dbReference type="InterPro" id="IPR000156">
    <property type="entry name" value="Ran_bind_dom"/>
</dbReference>
<feature type="domain" description="RanBP2-type" evidence="33">
    <location>
        <begin position="1361"/>
        <end position="1390"/>
    </location>
</feature>
<evidence type="ECO:0000256" key="2">
    <source>
        <dbReference type="ARBA" id="ARBA00004567"/>
    </source>
</evidence>
<keyword evidence="14" id="KW-0509">mRNA transport</keyword>
<keyword evidence="21" id="KW-0906">Nuclear pore complex</keyword>
<keyword evidence="24" id="KW-0539">Nucleus</keyword>
<dbReference type="GO" id="GO:0051642">
    <property type="term" value="P:centrosome localization"/>
    <property type="evidence" value="ECO:0007669"/>
    <property type="project" value="Ensembl"/>
</dbReference>
<feature type="region of interest" description="Disordered" evidence="30">
    <location>
        <begin position="2120"/>
        <end position="2147"/>
    </location>
</feature>
<dbReference type="CDD" id="cd13177">
    <property type="entry name" value="RanBD2_RanBP2-like"/>
    <property type="match status" value="1"/>
</dbReference>
<feature type="domain" description="RanBP2-type" evidence="33">
    <location>
        <begin position="1302"/>
        <end position="1331"/>
    </location>
</feature>
<feature type="domain" description="RanBP2-type" evidence="33">
    <location>
        <begin position="1420"/>
        <end position="1449"/>
    </location>
</feature>
<dbReference type="FunFam" id="1.25.40.10:FF:000114">
    <property type="entry name" value="E3 SUMO-protein ligase RanBP2 isoform X1"/>
    <property type="match status" value="1"/>
</dbReference>
<feature type="domain" description="RanBD1" evidence="32">
    <location>
        <begin position="1167"/>
        <end position="1212"/>
    </location>
</feature>
<keyword evidence="13 29" id="KW-0802">TPR repeat</keyword>
<feature type="region of interest" description="Disordered" evidence="30">
    <location>
        <begin position="1073"/>
        <end position="1174"/>
    </location>
</feature>
<evidence type="ECO:0000256" key="15">
    <source>
        <dbReference type="ARBA" id="ARBA00022833"/>
    </source>
</evidence>
<dbReference type="InParanoid" id="M3YH60"/>
<dbReference type="eggNOG" id="KOG0864">
    <property type="taxonomic scope" value="Eukaryota"/>
</dbReference>
<dbReference type="InterPro" id="IPR011990">
    <property type="entry name" value="TPR-like_helical_dom_sf"/>
</dbReference>
<dbReference type="InterPro" id="IPR011993">
    <property type="entry name" value="PH-like_dom_sf"/>
</dbReference>
<feature type="domain" description="RanBD1" evidence="32">
    <location>
        <begin position="2544"/>
        <end position="2679"/>
    </location>
</feature>
<keyword evidence="6" id="KW-1017">Isopeptide bond</keyword>
<dbReference type="GO" id="GO:0051028">
    <property type="term" value="P:mRNA transport"/>
    <property type="evidence" value="ECO:0007669"/>
    <property type="project" value="UniProtKB-KW"/>
</dbReference>
<dbReference type="SMART" id="SM00547">
    <property type="entry name" value="ZnF_RBZ"/>
    <property type="match status" value="4"/>
</dbReference>
<dbReference type="GO" id="GO:0051168">
    <property type="term" value="P:nuclear export"/>
    <property type="evidence" value="ECO:0007669"/>
    <property type="project" value="UniProtKB-ARBA"/>
</dbReference>
<evidence type="ECO:0000256" key="25">
    <source>
        <dbReference type="ARBA" id="ARBA00061164"/>
    </source>
</evidence>
<dbReference type="Pfam" id="PF00160">
    <property type="entry name" value="Pro_isomerase"/>
    <property type="match status" value="1"/>
</dbReference>
<evidence type="ECO:0000256" key="23">
    <source>
        <dbReference type="ARBA" id="ARBA00023157"/>
    </source>
</evidence>
<evidence type="ECO:0000256" key="26">
    <source>
        <dbReference type="ARBA" id="ARBA00070141"/>
    </source>
</evidence>
<keyword evidence="4" id="KW-0813">Transport</keyword>
<dbReference type="GO" id="GO:0019209">
    <property type="term" value="F:kinase activator activity"/>
    <property type="evidence" value="ECO:0007669"/>
    <property type="project" value="Ensembl"/>
</dbReference>
<dbReference type="GO" id="GO:0044615">
    <property type="term" value="C:nuclear pore nuclear basket"/>
    <property type="evidence" value="ECO:0007669"/>
    <property type="project" value="Ensembl"/>
</dbReference>
<dbReference type="CDD" id="cd01926">
    <property type="entry name" value="cyclophilin_ABH_like"/>
    <property type="match status" value="1"/>
</dbReference>
<evidence type="ECO:0000256" key="30">
    <source>
        <dbReference type="SAM" id="MobiDB-lite"/>
    </source>
</evidence>
<evidence type="ECO:0000256" key="17">
    <source>
        <dbReference type="ARBA" id="ARBA00022884"/>
    </source>
</evidence>
<evidence type="ECO:0000256" key="10">
    <source>
        <dbReference type="ARBA" id="ARBA00022737"/>
    </source>
</evidence>
<evidence type="ECO:0000256" key="6">
    <source>
        <dbReference type="ARBA" id="ARBA00022499"/>
    </source>
</evidence>
<feature type="region of interest" description="Disordered" evidence="30">
    <location>
        <begin position="1552"/>
        <end position="1576"/>
    </location>
</feature>
<dbReference type="GO" id="GO:0106068">
    <property type="term" value="C:SUMO ligase complex"/>
    <property type="evidence" value="ECO:0007669"/>
    <property type="project" value="Ensembl"/>
</dbReference>
<dbReference type="GO" id="GO:0002224">
    <property type="term" value="P:toll-like receptor signaling pathway"/>
    <property type="evidence" value="ECO:0007669"/>
    <property type="project" value="Ensembl"/>
</dbReference>
<dbReference type="InterPro" id="IPR045255">
    <property type="entry name" value="RanBP1-like"/>
</dbReference>
<keyword evidence="12" id="KW-0833">Ubl conjugation pathway</keyword>
<keyword evidence="9" id="KW-0479">Metal-binding</keyword>
<dbReference type="Gene3D" id="2.40.100.10">
    <property type="entry name" value="Cyclophilin-like"/>
    <property type="match status" value="1"/>
</dbReference>
<evidence type="ECO:0000256" key="3">
    <source>
        <dbReference type="ARBA" id="ARBA00004718"/>
    </source>
</evidence>
<dbReference type="SUPFAM" id="SSF90209">
    <property type="entry name" value="Ran binding protein zinc finger-like"/>
    <property type="match status" value="4"/>
</dbReference>
<dbReference type="InterPro" id="IPR002130">
    <property type="entry name" value="Cyclophilin-type_PPIase_dom"/>
</dbReference>
<sequence length="2857" mass="318003">MRRSKADVERYIASVQGSVPSPREKSMKGFYFAKLYYEVKEYDLAKKYITAYINVQERDPKAHRFLGLLHEVEENIDKAVECYKRSVELNPTQKDLVLKIAELLCKNDVTDGRAKYWVERAAKLFPGSPAIYKLKEQLLDCKGEDGWNKLFDLIQSELYARPDDVYVNIRLVELYRSNKRLKDAVGHCHEAEKNIALRSSLEWNSCVVQTLKEYLESLQCLESDKSNWQTTNKDLLLAYANLMHLTLSTRDVQESRELLESFDSALQSVKSCVGGNDELSTTFLEVKGHFYMHAGSLLLKMGQHSEVQWRAVSELATLCYLIAFQVPRPKIKLIKGEVGQNLVEMMACDRLSQSGHMLLNLSRDKQDFLKEVVESFANKSGQSALYDALFSSQSPKDRSFLGNDDIGNIDVQVPEPDDLARYDVGAIRAHNGSLQHLTWLGLQWNSLSALPAVRKWLKQLFHHLPQETSRLETNAPESICILDLEVFLLGVIYTSHLQLKEKCSSHCSFYQPLCLPLPVCKQLCTERQKSWWDAVCNLIHRKTIPGTTAKLRLLVQHDINTLRGQEKHGLQPALLVHWAKCLQKTGSGLNSFYDQREYIGRSVHYWKKVLPMLKTIKKKSSIPEPTDPLFKHFHSADIQASEVGEYEEEAHITFAILDVVNGNIEDAMTAFESIKNVVSYWNLALIFHRKAEDIENDALSPEEQEECKNYLRKARDYLIKILDDSDSNLSVAKKLPVPLESVKEMLNSVMQELDDYSEGGPFYKNGSLRNADSEIKHSTPSPSIYSLSPSKSYKYSPKTPPRWAEDQNSLLKMICQQVEAIKKEMQELKLHSSNSGSPHRWPPENYGPDSVPDGYQGSQTFHGAPLTVATTGPSVYYSQSPAYNSQYLLRPAANVTPTKGPVYGMNRLPPQQHIYAYSQQMHTPPVQSSSACMFSQEMYGPPLRFESPATGILSPRGDDYFNYNVQQTSTNPPLPEPGYFTKPPVAAHASRPAESKVIEFGKSNFVQPVPGEGIRPSLTAPAHTTQPTPFKFNSNFKSNDGDFTFSSPQVVTQPPSTAYNNNESLLGLLTSDKPLQGDGYSGPKASQTIGPRNTFSFGSKNVPGISFTENMGPNQQKNSGFRRSDDMFTFHGPGKSVFGTPAPELANKSHETDGGSAHGDDDDDGPHFEPVVPLPDKIEVKTGEEDEEEFFCNRAKLFRFDAESKEWKERGIAPASFKFGTSEISKTPKSGFEDMFAKKEGQWDCSCCSLRNEASATVCVACRNPGKLSLSTSVPAPASFKFSTSETSKAPKSGFEGMFTKKEGQWDCSICLVRNEASATTCVACQNPSKQNQPTSAVLAPASSDTCKAPKSGFEGMFTKKEGQWDCSICLVRNEASATTCVACQNPSKQNQPTSAVLAPASSDTCKPPKGGFEGMFTKKEGQWDCSICFVQNESSSLKCVACDASKPTHKPIAEAPSAFTLGSKTKLNDSSGNQVGTGFKSNFSEKGFKFGTAEQGFKFGHVDQESTPSFTFQGSSNTDSKSTKEGFSFSVPMSADGFKFGIQESGIQEKKSEKPLENEPGVQAQDISSQKNGSSVIFGQTGSTFTFADLAKSTSGEGFQFGKKDPNFKGFSGAGEKLFSSQSGKMADKADTSADLEKDDDAYRTEDSDDIHFEPVVQMPEKVELVTGEEDEKVLYSQRVKLFRFDAEISQWKERGLGNLKILKNEVNGKLRMLMRREQVLKVCANHWITTTMNLKPLSGSDRAWMWLASDFSDGDAKLEQLAAKFKTPELAEEFKQKFEECQRLLLDIPLQTPHKLVDTGRAAKLIQRAEEMKSGLKDFKTFLTNDQTKVTDGESESSDAGAASASDTTSKPNPENTGPTLEWDNYDLREDALDDSVSSSSVHASPLASSPVRKNLFRFGESTTGFNFSFKSALSPSKSPAKLNQSGTSVGTDEESDVTQEEERDGQYFEPVVPLPDLVEVSSGEENEQVVFSHRAKLYRYDKDVGQWKERGIGDIKILQNYDNKQVRIVMRRDQVLKLCANHRITPDMTLQNMKGTERVWVWTACDFADGERKVEHLAVRFKLQDVADSFKKIFDEAKIAQEKDSLITPQVSRSTTPRESPCGKIAVAVLEETTRERTDLIQSDDTADATSEVGEASSTSEATTKAVVSPPKFVFGSESVKSIFSSEKSKPFAFGNSSATGSLFGFSFNAPLKNSSEISSVVKSGSERKVEPNCKESKNSDGKQSSDGKVRNLFAFPKEESSTNYTFKTPEKAKEKVKPEDPPSDDDVLIVYELIPTPEQKDLASKLKLPPTFFCYKNKPDYISEEEEDDEDFETAVKKLNGKLYLDDSEKCRPLEEKLTDNEKECVIVWEKKPTVEEKAKADTLKLPPTFFCGVCSDTDEDNGNGEDFQSEFQKVQDSQKSQSEEIANMADSMYTRGSKVTAPFLCKSEEPGFITKSASSPPVSSGTVDKPVDLSARKENDADSISQVESKTVSFGFGSSAGLSFADLASSNSGDFAFGSKDKNFQWANTGAAVFGAQSTSKVGEDEDGSDEEVHNEDIHFEPIVSLPEVEVKSGEEDEEILFKERAKLYRWDREVSQWKERGIGDIKILWHTMKNYYRILMRRDQVFKVCANHVITKTMELKPLNVSNNALVWTASDYADGEAKVEQLAVRFKTKEMADCFKKKFEECQQNLLKLQKGQVSLTAELSKETNPVVFFDVCADDEPLGRITMELFSNIVPQTAENFRALCTGEKGFGFKNSIFHRVIPDFVCQGGDITKHDGTGGRSIYGDKFEDENFDVKHTGPGLLSMANRGRDTNNSQFFITLKKAEHLDFKHVVFGFVKDGMDTVKKIESFGSPKGSVSRRISITECGQI</sequence>
<evidence type="ECO:0000256" key="19">
    <source>
        <dbReference type="ARBA" id="ARBA00022990"/>
    </source>
</evidence>
<dbReference type="Ensembl" id="ENSMPUT00000010845.1">
    <property type="protein sequence ID" value="ENSMPUP00000010667.1"/>
    <property type="gene ID" value="ENSMPUG00000010754.1"/>
</dbReference>
<keyword evidence="10" id="KW-0677">Repeat</keyword>
<evidence type="ECO:0000256" key="14">
    <source>
        <dbReference type="ARBA" id="ARBA00022816"/>
    </source>
</evidence>
<keyword evidence="15" id="KW-0862">Zinc</keyword>
<dbReference type="PROSITE" id="PS00170">
    <property type="entry name" value="CSA_PPIASE_1"/>
    <property type="match status" value="1"/>
</dbReference>
<dbReference type="EMBL" id="AEYP01061087">
    <property type="status" value="NOT_ANNOTATED_CDS"/>
    <property type="molecule type" value="Genomic_DNA"/>
</dbReference>
<evidence type="ECO:0000259" key="31">
    <source>
        <dbReference type="PROSITE" id="PS50072"/>
    </source>
</evidence>
<evidence type="ECO:0000256" key="18">
    <source>
        <dbReference type="ARBA" id="ARBA00022927"/>
    </source>
</evidence>
<feature type="domain" description="RanBD1" evidence="32">
    <location>
        <begin position="1950"/>
        <end position="2086"/>
    </location>
</feature>
<dbReference type="STRING" id="9669.ENSMPUP00000010667"/>
<feature type="region of interest" description="Disordered" evidence="30">
    <location>
        <begin position="1623"/>
        <end position="1646"/>
    </location>
</feature>
<reference evidence="34" key="1">
    <citation type="submission" date="2024-06" db="UniProtKB">
        <authorList>
            <consortium name="Ensembl"/>
        </authorList>
    </citation>
    <scope>IDENTIFICATION</scope>
</reference>
<feature type="compositionally biased region" description="Polar residues" evidence="30">
    <location>
        <begin position="1107"/>
        <end position="1121"/>
    </location>
</feature>
<dbReference type="SMART" id="SM00028">
    <property type="entry name" value="TPR"/>
    <property type="match status" value="1"/>
</dbReference>
<keyword evidence="18" id="KW-0653">Protein transport</keyword>
<dbReference type="Gene3D" id="1.25.40.10">
    <property type="entry name" value="Tetratricopeptide repeat domain"/>
    <property type="match status" value="1"/>
</dbReference>
<keyword evidence="23" id="KW-1015">Disulfide bond</keyword>
<feature type="compositionally biased region" description="Basic and acidic residues" evidence="30">
    <location>
        <begin position="2454"/>
        <end position="2465"/>
    </location>
</feature>
<feature type="repeat" description="TPR" evidence="29">
    <location>
        <begin position="60"/>
        <end position="93"/>
    </location>
</feature>
<dbReference type="HOGENOM" id="CLU_000378_1_0_1"/>
<dbReference type="PROSITE" id="PS01358">
    <property type="entry name" value="ZF_RANBP2_1"/>
    <property type="match status" value="4"/>
</dbReference>
<dbReference type="GO" id="GO:0005829">
    <property type="term" value="C:cytosol"/>
    <property type="evidence" value="ECO:0007669"/>
    <property type="project" value="Ensembl"/>
</dbReference>
<dbReference type="GO" id="GO:0006607">
    <property type="term" value="P:NLS-bearing protein import into nucleus"/>
    <property type="evidence" value="ECO:0007669"/>
    <property type="project" value="Ensembl"/>
</dbReference>
<feature type="region of interest" description="Disordered" evidence="30">
    <location>
        <begin position="1829"/>
        <end position="1865"/>
    </location>
</feature>
<dbReference type="GO" id="GO:0006111">
    <property type="term" value="P:regulation of gluconeogenesis"/>
    <property type="evidence" value="ECO:0007669"/>
    <property type="project" value="Ensembl"/>
</dbReference>
<evidence type="ECO:0000256" key="21">
    <source>
        <dbReference type="ARBA" id="ARBA00023132"/>
    </source>
</evidence>
<dbReference type="EMBL" id="AEYP01061089">
    <property type="status" value="NOT_ANNOTATED_CDS"/>
    <property type="molecule type" value="Genomic_DNA"/>
</dbReference>
<keyword evidence="8" id="KW-0808">Transferase</keyword>
<dbReference type="CDD" id="cd13178">
    <property type="entry name" value="RanBD4_RanBP2-like"/>
    <property type="match status" value="1"/>
</dbReference>
<evidence type="ECO:0000256" key="27">
    <source>
        <dbReference type="ARBA" id="ARBA00081161"/>
    </source>
</evidence>
<dbReference type="PROSITE" id="PS50072">
    <property type="entry name" value="CSA_PPIASE_2"/>
    <property type="match status" value="1"/>
</dbReference>
<dbReference type="InterPro" id="IPR001876">
    <property type="entry name" value="Znf_RanBP2"/>
</dbReference>
<feature type="compositionally biased region" description="Polar residues" evidence="30">
    <location>
        <begin position="1084"/>
        <end position="1099"/>
    </location>
</feature>
<dbReference type="GO" id="GO:0008270">
    <property type="term" value="F:zinc ion binding"/>
    <property type="evidence" value="ECO:0007669"/>
    <property type="project" value="UniProtKB-KW"/>
</dbReference>
<evidence type="ECO:0000259" key="32">
    <source>
        <dbReference type="PROSITE" id="PS50196"/>
    </source>
</evidence>
<feature type="compositionally biased region" description="Low complexity" evidence="30">
    <location>
        <begin position="1840"/>
        <end position="1852"/>
    </location>
</feature>
<organism evidence="34">
    <name type="scientific">Mustela putorius furo</name>
    <name type="common">European domestic ferret</name>
    <name type="synonym">Mustela furo</name>
    <dbReference type="NCBI Taxonomy" id="9669"/>
    <lineage>
        <taxon>Eukaryota</taxon>
        <taxon>Metazoa</taxon>
        <taxon>Chordata</taxon>
        <taxon>Craniata</taxon>
        <taxon>Vertebrata</taxon>
        <taxon>Euteleostomi</taxon>
        <taxon>Mammalia</taxon>
        <taxon>Eutheria</taxon>
        <taxon>Laurasiatheria</taxon>
        <taxon>Carnivora</taxon>
        <taxon>Caniformia</taxon>
        <taxon>Musteloidea</taxon>
        <taxon>Mustelidae</taxon>
        <taxon>Mustelinae</taxon>
        <taxon>Mustela</taxon>
    </lineage>
</organism>
<feature type="compositionally biased region" description="Basic and acidic residues" evidence="30">
    <location>
        <begin position="2208"/>
        <end position="2233"/>
    </location>
</feature>
<dbReference type="OMA" id="RCIGNHG"/>
<dbReference type="InterPro" id="IPR022011">
    <property type="entry name" value="IR1-M"/>
</dbReference>
<feature type="compositionally biased region" description="Polar residues" evidence="30">
    <location>
        <begin position="1566"/>
        <end position="1576"/>
    </location>
</feature>